<evidence type="ECO:0000256" key="2">
    <source>
        <dbReference type="ARBA" id="ARBA00023015"/>
    </source>
</evidence>
<name>A0A239F076_9BURK</name>
<evidence type="ECO:0000256" key="4">
    <source>
        <dbReference type="ARBA" id="ARBA00023163"/>
    </source>
</evidence>
<evidence type="ECO:0000259" key="5">
    <source>
        <dbReference type="PROSITE" id="PS50931"/>
    </source>
</evidence>
<gene>
    <name evidence="6" type="ORF">SAMN06265795_103113</name>
</gene>
<dbReference type="InterPro" id="IPR005119">
    <property type="entry name" value="LysR_subst-bd"/>
</dbReference>
<evidence type="ECO:0000256" key="1">
    <source>
        <dbReference type="ARBA" id="ARBA00009437"/>
    </source>
</evidence>
<dbReference type="Proteomes" id="UP000198284">
    <property type="component" value="Unassembled WGS sequence"/>
</dbReference>
<dbReference type="EMBL" id="FZOT01000003">
    <property type="protein sequence ID" value="SNS50410.1"/>
    <property type="molecule type" value="Genomic_DNA"/>
</dbReference>
<dbReference type="PANTHER" id="PTHR30118">
    <property type="entry name" value="HTH-TYPE TRANSCRIPTIONAL REGULATOR LEUO-RELATED"/>
    <property type="match status" value="1"/>
</dbReference>
<dbReference type="GO" id="GO:0003677">
    <property type="term" value="F:DNA binding"/>
    <property type="evidence" value="ECO:0007669"/>
    <property type="project" value="UniProtKB-KW"/>
</dbReference>
<dbReference type="InterPro" id="IPR050389">
    <property type="entry name" value="LysR-type_TF"/>
</dbReference>
<keyword evidence="2" id="KW-0805">Transcription regulation</keyword>
<feature type="domain" description="HTH lysR-type" evidence="5">
    <location>
        <begin position="37"/>
        <end position="93"/>
    </location>
</feature>
<dbReference type="Pfam" id="PF00126">
    <property type="entry name" value="HTH_1"/>
    <property type="match status" value="1"/>
</dbReference>
<dbReference type="SUPFAM" id="SSF53850">
    <property type="entry name" value="Periplasmic binding protein-like II"/>
    <property type="match status" value="1"/>
</dbReference>
<sequence>MTIHSYSLIQCIHAIYTTSSLPESGRPLAKGTTGMKDLNLLYVFEALWRERSVTRAAEHLALTQAAVSSALKRLRQEYGDKLFTQIGRRMEPTPYAASIAHQMLGALAMIRKADNSGSRFDPETSQRLYTIRTRDIGEVVCFPRLVSLLATAAPNIRLRTVFKPIEETLNELASGQIDFALGFLPSLETAIHRRILLKQHYVCVMRAGHPIANEPLTLDLFRRQSHLLVEYSGSGHQILERALIGAGAKSQIKLRLPQYLSSPHFLMTSDMVWCAPEALANTLAGYYPLAIKPMPIRLPEFEIALYWHDRFHSDRANQWLRDFIVENLSVEPMPPLPVSA</sequence>
<evidence type="ECO:0000313" key="7">
    <source>
        <dbReference type="Proteomes" id="UP000198284"/>
    </source>
</evidence>
<dbReference type="CDD" id="cd08459">
    <property type="entry name" value="PBP2_DntR_NahR_LinR_like"/>
    <property type="match status" value="1"/>
</dbReference>
<dbReference type="Gene3D" id="1.10.10.10">
    <property type="entry name" value="Winged helix-like DNA-binding domain superfamily/Winged helix DNA-binding domain"/>
    <property type="match status" value="1"/>
</dbReference>
<dbReference type="InterPro" id="IPR036390">
    <property type="entry name" value="WH_DNA-bd_sf"/>
</dbReference>
<dbReference type="Gene3D" id="3.40.190.10">
    <property type="entry name" value="Periplasmic binding protein-like II"/>
    <property type="match status" value="2"/>
</dbReference>
<protein>
    <submittedName>
        <fullName evidence="6">Transcriptional regulator, LysR family</fullName>
    </submittedName>
</protein>
<dbReference type="SUPFAM" id="SSF46785">
    <property type="entry name" value="Winged helix' DNA-binding domain"/>
    <property type="match status" value="1"/>
</dbReference>
<keyword evidence="7" id="KW-1185">Reference proteome</keyword>
<dbReference type="PROSITE" id="PS50931">
    <property type="entry name" value="HTH_LYSR"/>
    <property type="match status" value="1"/>
</dbReference>
<dbReference type="Pfam" id="PF03466">
    <property type="entry name" value="LysR_substrate"/>
    <property type="match status" value="1"/>
</dbReference>
<reference evidence="6 7" key="1">
    <citation type="submission" date="2017-06" db="EMBL/GenBank/DDBJ databases">
        <authorList>
            <person name="Kim H.J."/>
            <person name="Triplett B.A."/>
        </authorList>
    </citation>
    <scope>NUCLEOTIDE SEQUENCE [LARGE SCALE GENOMIC DNA]</scope>
    <source>
        <strain evidence="6 7">U15</strain>
    </source>
</reference>
<accession>A0A239F076</accession>
<dbReference type="InterPro" id="IPR000847">
    <property type="entry name" value="LysR_HTH_N"/>
</dbReference>
<keyword evidence="4" id="KW-0804">Transcription</keyword>
<dbReference type="PRINTS" id="PR00039">
    <property type="entry name" value="HTHLYSR"/>
</dbReference>
<dbReference type="InterPro" id="IPR036388">
    <property type="entry name" value="WH-like_DNA-bd_sf"/>
</dbReference>
<dbReference type="GO" id="GO:0003700">
    <property type="term" value="F:DNA-binding transcription factor activity"/>
    <property type="evidence" value="ECO:0007669"/>
    <property type="project" value="InterPro"/>
</dbReference>
<dbReference type="PANTHER" id="PTHR30118:SF15">
    <property type="entry name" value="TRANSCRIPTIONAL REGULATORY PROTEIN"/>
    <property type="match status" value="1"/>
</dbReference>
<evidence type="ECO:0000313" key="6">
    <source>
        <dbReference type="EMBL" id="SNS50410.1"/>
    </source>
</evidence>
<proteinExistence type="inferred from homology"/>
<evidence type="ECO:0000256" key="3">
    <source>
        <dbReference type="ARBA" id="ARBA00023125"/>
    </source>
</evidence>
<organism evidence="6 7">
    <name type="scientific">Noviherbaspirillum humi</name>
    <dbReference type="NCBI Taxonomy" id="1688639"/>
    <lineage>
        <taxon>Bacteria</taxon>
        <taxon>Pseudomonadati</taxon>
        <taxon>Pseudomonadota</taxon>
        <taxon>Betaproteobacteria</taxon>
        <taxon>Burkholderiales</taxon>
        <taxon>Oxalobacteraceae</taxon>
        <taxon>Noviherbaspirillum</taxon>
    </lineage>
</organism>
<dbReference type="AlphaFoldDB" id="A0A239F076"/>
<comment type="similarity">
    <text evidence="1">Belongs to the LysR transcriptional regulatory family.</text>
</comment>
<keyword evidence="3" id="KW-0238">DNA-binding</keyword>